<name>A0A4C1TCL4_EUMVA</name>
<sequence length="75" mass="7879">MSYGILLCGHAAVIDKIFVLQKQAVRTIYRLAPRRAGGRAEAPPPAAVCARADLAPFNYATSPAGDLIAVNAGDR</sequence>
<reference evidence="1 2" key="1">
    <citation type="journal article" date="2019" name="Commun. Biol.">
        <title>The bagworm genome reveals a unique fibroin gene that provides high tensile strength.</title>
        <authorList>
            <person name="Kono N."/>
            <person name="Nakamura H."/>
            <person name="Ohtoshi R."/>
            <person name="Tomita M."/>
            <person name="Numata K."/>
            <person name="Arakawa K."/>
        </authorList>
    </citation>
    <scope>NUCLEOTIDE SEQUENCE [LARGE SCALE GENOMIC DNA]</scope>
</reference>
<dbReference type="EMBL" id="BGZK01000048">
    <property type="protein sequence ID" value="GBP11936.1"/>
    <property type="molecule type" value="Genomic_DNA"/>
</dbReference>
<evidence type="ECO:0000313" key="1">
    <source>
        <dbReference type="EMBL" id="GBP11936.1"/>
    </source>
</evidence>
<accession>A0A4C1TCL4</accession>
<dbReference type="AlphaFoldDB" id="A0A4C1TCL4"/>
<comment type="caution">
    <text evidence="1">The sequence shown here is derived from an EMBL/GenBank/DDBJ whole genome shotgun (WGS) entry which is preliminary data.</text>
</comment>
<dbReference type="Proteomes" id="UP000299102">
    <property type="component" value="Unassembled WGS sequence"/>
</dbReference>
<evidence type="ECO:0000313" key="2">
    <source>
        <dbReference type="Proteomes" id="UP000299102"/>
    </source>
</evidence>
<organism evidence="1 2">
    <name type="scientific">Eumeta variegata</name>
    <name type="common">Bagworm moth</name>
    <name type="synonym">Eumeta japonica</name>
    <dbReference type="NCBI Taxonomy" id="151549"/>
    <lineage>
        <taxon>Eukaryota</taxon>
        <taxon>Metazoa</taxon>
        <taxon>Ecdysozoa</taxon>
        <taxon>Arthropoda</taxon>
        <taxon>Hexapoda</taxon>
        <taxon>Insecta</taxon>
        <taxon>Pterygota</taxon>
        <taxon>Neoptera</taxon>
        <taxon>Endopterygota</taxon>
        <taxon>Lepidoptera</taxon>
        <taxon>Glossata</taxon>
        <taxon>Ditrysia</taxon>
        <taxon>Tineoidea</taxon>
        <taxon>Psychidae</taxon>
        <taxon>Oiketicinae</taxon>
        <taxon>Eumeta</taxon>
    </lineage>
</organism>
<gene>
    <name evidence="1" type="ORF">EVAR_74559_1</name>
</gene>
<keyword evidence="2" id="KW-1185">Reference proteome</keyword>
<protein>
    <submittedName>
        <fullName evidence="1">Uncharacterized protein</fullName>
    </submittedName>
</protein>
<proteinExistence type="predicted"/>